<dbReference type="EMBL" id="JAWDGP010006444">
    <property type="protein sequence ID" value="KAK3741125.1"/>
    <property type="molecule type" value="Genomic_DNA"/>
</dbReference>
<feature type="compositionally biased region" description="Polar residues" evidence="1">
    <location>
        <begin position="64"/>
        <end position="75"/>
    </location>
</feature>
<protein>
    <recommendedName>
        <fullName evidence="2">PiggyBac transposable element-derived protein domain-containing protein</fullName>
    </recommendedName>
</protein>
<keyword evidence="4" id="KW-1185">Reference proteome</keyword>
<accession>A0AAE1CWM3</accession>
<feature type="region of interest" description="Disordered" evidence="1">
    <location>
        <begin position="60"/>
        <end position="99"/>
    </location>
</feature>
<feature type="domain" description="PiggyBac transposable element-derived protein" evidence="2">
    <location>
        <begin position="105"/>
        <end position="208"/>
    </location>
</feature>
<dbReference type="Proteomes" id="UP001283361">
    <property type="component" value="Unassembled WGS sequence"/>
</dbReference>
<evidence type="ECO:0000259" key="2">
    <source>
        <dbReference type="Pfam" id="PF13843"/>
    </source>
</evidence>
<dbReference type="PANTHER" id="PTHR47272">
    <property type="entry name" value="DDE_TNP_1_7 DOMAIN-CONTAINING PROTEIN"/>
    <property type="match status" value="1"/>
</dbReference>
<evidence type="ECO:0000256" key="1">
    <source>
        <dbReference type="SAM" id="MobiDB-lite"/>
    </source>
</evidence>
<dbReference type="PANTHER" id="PTHR47272:SF1">
    <property type="entry name" value="PIGGYBAC TRANSPOSABLE ELEMENT-DERIVED PROTEIN 3-LIKE"/>
    <property type="match status" value="1"/>
</dbReference>
<reference evidence="3" key="1">
    <citation type="journal article" date="2023" name="G3 (Bethesda)">
        <title>A reference genome for the long-term kleptoplast-retaining sea slug Elysia crispata morphotype clarki.</title>
        <authorList>
            <person name="Eastman K.E."/>
            <person name="Pendleton A.L."/>
            <person name="Shaikh M.A."/>
            <person name="Suttiyut T."/>
            <person name="Ogas R."/>
            <person name="Tomko P."/>
            <person name="Gavelis G."/>
            <person name="Widhalm J.R."/>
            <person name="Wisecaver J.H."/>
        </authorList>
    </citation>
    <scope>NUCLEOTIDE SEQUENCE</scope>
    <source>
        <strain evidence="3">ECLA1</strain>
    </source>
</reference>
<sequence>MIVADCELNSSDSDDATLAEIKRRHRRRKISSSSAALDFLSIGSTSTAVEIVSSNVVTEAEVGSPSQPVESTENSVDPGPDEDLVHNTEDNVDNRGNDAANDETAQLKKVLGIGGVVVMKLCENILRHQNCKLFADNFFTSLQLVKKLQNLEIQFTGKVRANRLKGCNSLNEKSLQAEGRDSFNQKVELDSTIVAVRWFDNKTEDLISS</sequence>
<feature type="compositionally biased region" description="Basic and acidic residues" evidence="1">
    <location>
        <begin position="83"/>
        <end position="96"/>
    </location>
</feature>
<gene>
    <name evidence="3" type="ORF">RRG08_042492</name>
</gene>
<comment type="caution">
    <text evidence="3">The sequence shown here is derived from an EMBL/GenBank/DDBJ whole genome shotgun (WGS) entry which is preliminary data.</text>
</comment>
<organism evidence="3 4">
    <name type="scientific">Elysia crispata</name>
    <name type="common">lettuce slug</name>
    <dbReference type="NCBI Taxonomy" id="231223"/>
    <lineage>
        <taxon>Eukaryota</taxon>
        <taxon>Metazoa</taxon>
        <taxon>Spiralia</taxon>
        <taxon>Lophotrochozoa</taxon>
        <taxon>Mollusca</taxon>
        <taxon>Gastropoda</taxon>
        <taxon>Heterobranchia</taxon>
        <taxon>Euthyneura</taxon>
        <taxon>Panpulmonata</taxon>
        <taxon>Sacoglossa</taxon>
        <taxon>Placobranchoidea</taxon>
        <taxon>Plakobranchidae</taxon>
        <taxon>Elysia</taxon>
    </lineage>
</organism>
<dbReference type="InterPro" id="IPR029526">
    <property type="entry name" value="PGBD"/>
</dbReference>
<dbReference type="AlphaFoldDB" id="A0AAE1CWM3"/>
<evidence type="ECO:0000313" key="4">
    <source>
        <dbReference type="Proteomes" id="UP001283361"/>
    </source>
</evidence>
<name>A0AAE1CWM3_9GAST</name>
<dbReference type="Pfam" id="PF13843">
    <property type="entry name" value="DDE_Tnp_1_7"/>
    <property type="match status" value="1"/>
</dbReference>
<proteinExistence type="predicted"/>
<evidence type="ECO:0000313" key="3">
    <source>
        <dbReference type="EMBL" id="KAK3741125.1"/>
    </source>
</evidence>